<dbReference type="STRING" id="1219080.VEZ01S_53_00290"/>
<proteinExistence type="inferred from homology"/>
<dbReference type="SUPFAM" id="SSF51735">
    <property type="entry name" value="NAD(P)-binding Rossmann-fold domains"/>
    <property type="match status" value="1"/>
</dbReference>
<reference evidence="2 3" key="1">
    <citation type="submission" date="2013-09" db="EMBL/GenBank/DDBJ databases">
        <title>Whole genome shotgun sequence of Vibrio ezurae NBRC 102218.</title>
        <authorList>
            <person name="Yoshida I."/>
            <person name="Hosoyama A."/>
            <person name="Numata M."/>
            <person name="Hashimoto M."/>
            <person name="Hosoyama Y."/>
            <person name="Tsuchikane K."/>
            <person name="Noguchi M."/>
            <person name="Hirakata S."/>
            <person name="Ichikawa N."/>
            <person name="Ohji S."/>
            <person name="Yamazoe A."/>
            <person name="Fujita N."/>
        </authorList>
    </citation>
    <scope>NUCLEOTIDE SEQUENCE [LARGE SCALE GENOMIC DNA]</scope>
    <source>
        <strain evidence="2 3">NBRC 102218</strain>
    </source>
</reference>
<dbReference type="NCBIfam" id="NF006464">
    <property type="entry name" value="PRK08862.1"/>
    <property type="match status" value="1"/>
</dbReference>
<dbReference type="Gene3D" id="3.40.50.720">
    <property type="entry name" value="NAD(P)-binding Rossmann-like Domain"/>
    <property type="match status" value="1"/>
</dbReference>
<dbReference type="PANTHER" id="PTHR42879:SF2">
    <property type="entry name" value="3-OXOACYL-[ACYL-CARRIER-PROTEIN] REDUCTASE FABG"/>
    <property type="match status" value="1"/>
</dbReference>
<dbReference type="eggNOG" id="COG1028">
    <property type="taxonomic scope" value="Bacteria"/>
</dbReference>
<dbReference type="InterPro" id="IPR002347">
    <property type="entry name" value="SDR_fam"/>
</dbReference>
<protein>
    <submittedName>
        <fullName evidence="2">Putative oxidoreductase</fullName>
    </submittedName>
</protein>
<dbReference type="Pfam" id="PF00106">
    <property type="entry name" value="adh_short"/>
    <property type="match status" value="1"/>
</dbReference>
<comment type="similarity">
    <text evidence="1">Belongs to the short-chain dehydrogenases/reductases (SDR) family.</text>
</comment>
<dbReference type="InterPro" id="IPR050259">
    <property type="entry name" value="SDR"/>
</dbReference>
<name>U3CJ99_9VIBR</name>
<dbReference type="Proteomes" id="UP000016562">
    <property type="component" value="Unassembled WGS sequence"/>
</dbReference>
<organism evidence="2 3">
    <name type="scientific">Vibrio ezurae NBRC 102218</name>
    <dbReference type="NCBI Taxonomy" id="1219080"/>
    <lineage>
        <taxon>Bacteria</taxon>
        <taxon>Pseudomonadati</taxon>
        <taxon>Pseudomonadota</taxon>
        <taxon>Gammaproteobacteria</taxon>
        <taxon>Vibrionales</taxon>
        <taxon>Vibrionaceae</taxon>
        <taxon>Vibrio</taxon>
    </lineage>
</organism>
<dbReference type="AlphaFoldDB" id="U3CJ99"/>
<dbReference type="OrthoDB" id="5918124at2"/>
<keyword evidence="3" id="KW-1185">Reference proteome</keyword>
<evidence type="ECO:0000313" key="3">
    <source>
        <dbReference type="Proteomes" id="UP000016562"/>
    </source>
</evidence>
<accession>U3CJ99</accession>
<dbReference type="CDD" id="cd05233">
    <property type="entry name" value="SDR_c"/>
    <property type="match status" value="1"/>
</dbReference>
<dbReference type="EMBL" id="BATM01000053">
    <property type="protein sequence ID" value="GAD81229.1"/>
    <property type="molecule type" value="Genomic_DNA"/>
</dbReference>
<dbReference type="PANTHER" id="PTHR42879">
    <property type="entry name" value="3-OXOACYL-(ACYL-CARRIER-PROTEIN) REDUCTASE"/>
    <property type="match status" value="1"/>
</dbReference>
<sequence length="225" mass="25056">MVIRNSVVLITSAGTILGKTLALHFASLGAKVVITDKRASRLKDTYRDCLAAGFNVCTYALPDDSQEHVDSLFYYIETYYNQGVDILINNWQNPPLPTLVSTAPAEEFSAQFSNIVQSLFSCGHACAEQMRRNDKQGVIINILTNDSAQMILGTESTCSMVSGLTKSWAKELNPFDIRVGAILPSVHHCSYDDYQHSFANIRQDVIRNTEYIVSNDSFNGRVMSW</sequence>
<evidence type="ECO:0000256" key="1">
    <source>
        <dbReference type="ARBA" id="ARBA00006484"/>
    </source>
</evidence>
<comment type="caution">
    <text evidence="2">The sequence shown here is derived from an EMBL/GenBank/DDBJ whole genome shotgun (WGS) entry which is preliminary data.</text>
</comment>
<dbReference type="InterPro" id="IPR036291">
    <property type="entry name" value="NAD(P)-bd_dom_sf"/>
</dbReference>
<dbReference type="RefSeq" id="WP_021714926.1">
    <property type="nucleotide sequence ID" value="NZ_BATM01000053.1"/>
</dbReference>
<gene>
    <name evidence="2" type="ORF">VEZ01S_53_00290</name>
</gene>
<evidence type="ECO:0000313" key="2">
    <source>
        <dbReference type="EMBL" id="GAD81229.1"/>
    </source>
</evidence>